<evidence type="ECO:0000313" key="3">
    <source>
        <dbReference type="Proteomes" id="UP000784294"/>
    </source>
</evidence>
<sequence length="282" mass="31795">MVLVQNFFIHHKFPLHFHVHGSVNHYDADWLNLGELKNHAQPIGCTGVSVSNISGSAADQLSSPRVSIPSSCRLGDSEDIETLNKLSSIGMLAAKSSNQQNCITHLDKFTKSSKPLLSSMLNFTAGQTDGANQAPLGQRRSNLAKNNLVHSYDIHKQQKHDQRFHFPQGQEGSVEIPSSFVHRMHKFDRSHLQPPIVPLLARKALGIRDEPTYLSAEEQLYNLSEPELLGLSETEVRWRLLKCYDEPSNFDAVSESPLAWFVYIRGILGFFYYACRLIFYTT</sequence>
<keyword evidence="1" id="KW-0812">Transmembrane</keyword>
<reference evidence="2" key="1">
    <citation type="submission" date="2018-11" db="EMBL/GenBank/DDBJ databases">
        <authorList>
            <consortium name="Pathogen Informatics"/>
        </authorList>
    </citation>
    <scope>NUCLEOTIDE SEQUENCE</scope>
</reference>
<dbReference type="AlphaFoldDB" id="A0A448XFC9"/>
<dbReference type="EMBL" id="CAAALY010249225">
    <property type="protein sequence ID" value="VEL35169.1"/>
    <property type="molecule type" value="Genomic_DNA"/>
</dbReference>
<dbReference type="Proteomes" id="UP000784294">
    <property type="component" value="Unassembled WGS sequence"/>
</dbReference>
<gene>
    <name evidence="2" type="ORF">PXEA_LOCUS28609</name>
</gene>
<proteinExistence type="predicted"/>
<evidence type="ECO:0000313" key="2">
    <source>
        <dbReference type="EMBL" id="VEL35169.1"/>
    </source>
</evidence>
<evidence type="ECO:0000256" key="1">
    <source>
        <dbReference type="SAM" id="Phobius"/>
    </source>
</evidence>
<keyword evidence="1" id="KW-0472">Membrane</keyword>
<comment type="caution">
    <text evidence="2">The sequence shown here is derived from an EMBL/GenBank/DDBJ whole genome shotgun (WGS) entry which is preliminary data.</text>
</comment>
<keyword evidence="1" id="KW-1133">Transmembrane helix</keyword>
<protein>
    <submittedName>
        <fullName evidence="2">Uncharacterized protein</fullName>
    </submittedName>
</protein>
<keyword evidence="3" id="KW-1185">Reference proteome</keyword>
<organism evidence="2 3">
    <name type="scientific">Protopolystoma xenopodis</name>
    <dbReference type="NCBI Taxonomy" id="117903"/>
    <lineage>
        <taxon>Eukaryota</taxon>
        <taxon>Metazoa</taxon>
        <taxon>Spiralia</taxon>
        <taxon>Lophotrochozoa</taxon>
        <taxon>Platyhelminthes</taxon>
        <taxon>Monogenea</taxon>
        <taxon>Polyopisthocotylea</taxon>
        <taxon>Polystomatidea</taxon>
        <taxon>Polystomatidae</taxon>
        <taxon>Protopolystoma</taxon>
    </lineage>
</organism>
<feature type="transmembrane region" description="Helical" evidence="1">
    <location>
        <begin position="258"/>
        <end position="279"/>
    </location>
</feature>
<name>A0A448XFC9_9PLAT</name>
<accession>A0A448XFC9</accession>